<evidence type="ECO:0000256" key="2">
    <source>
        <dbReference type="ARBA" id="ARBA00022729"/>
    </source>
</evidence>
<dbReference type="eggNOG" id="COG0683">
    <property type="taxonomic scope" value="Bacteria"/>
</dbReference>
<organism evidence="4">
    <name type="scientific">Cupriavidus pinatubonensis (strain JMP 134 / LMG 1197)</name>
    <name type="common">Cupriavidus necator (strain JMP 134)</name>
    <dbReference type="NCBI Taxonomy" id="264198"/>
    <lineage>
        <taxon>Bacteria</taxon>
        <taxon>Pseudomonadati</taxon>
        <taxon>Pseudomonadota</taxon>
        <taxon>Betaproteobacteria</taxon>
        <taxon>Burkholderiales</taxon>
        <taxon>Burkholderiaceae</taxon>
        <taxon>Cupriavidus</taxon>
    </lineage>
</organism>
<dbReference type="AlphaFoldDB" id="Q46MV5"/>
<proteinExistence type="inferred from homology"/>
<dbReference type="Gene3D" id="3.40.50.2300">
    <property type="match status" value="2"/>
</dbReference>
<sequence length="413" mass="44686">MSRQRLWMVLVGVVASVLNGSLMAAQPTPLRVGLLTIKTGVAAGIGQQMQDGFEYLLHERGGKLAGRDVEVVVADTAASPAVAKAKFLQLTERDRVDVVVGPLAAFEANAIRDDIARAKVPVILSSAAAEDLTQRKADPWMVRSSSTSAQAMHPFGEYAATTLKYRRIAVVAEDLSFSHETVAGFQRTFEEAGGKIVQKLWAPFNASDFATLIAQIHPNVDAVLINFSGGNATRFLKQYRDYGLKQKIPLLAGMNTVDESLLEKMGDEAVGIISAGWYSGAISTPVNERYVEGYRKQYHTTPGFYATGGYSAGLVLEQALQAGGSATLSGRALADAMHAVRLSQSPRGPLTLDRFGNPVVTVYIRKVARVGGKLVNTVVREYPGVTQFWTYEPSAFLANPVYSRDYPPSRNLD</sequence>
<keyword evidence="2" id="KW-0732">Signal</keyword>
<accession>Q46MV5</accession>
<evidence type="ECO:0000313" key="4">
    <source>
        <dbReference type="EMBL" id="AAZ65520.1"/>
    </source>
</evidence>
<dbReference type="SUPFAM" id="SSF53822">
    <property type="entry name" value="Periplasmic binding protein-like I"/>
    <property type="match status" value="1"/>
</dbReference>
<gene>
    <name evidence="4" type="ordered locus">Reut_C6211</name>
</gene>
<dbReference type="InterPro" id="IPR028082">
    <property type="entry name" value="Peripla_BP_I"/>
</dbReference>
<geneLocation type="plasmid" evidence="4">
    <name>megaplasmid</name>
</geneLocation>
<dbReference type="KEGG" id="reu:Reut_C6211"/>
<comment type="similarity">
    <text evidence="1">Belongs to the leucine-binding protein family.</text>
</comment>
<protein>
    <submittedName>
        <fullName evidence="4">Amino acid/amide ABC transporter substrate-binding protein, HAAT family</fullName>
    </submittedName>
</protein>
<dbReference type="Pfam" id="PF13458">
    <property type="entry name" value="Peripla_BP_6"/>
    <property type="match status" value="1"/>
</dbReference>
<dbReference type="HOGENOM" id="CLU_027128_1_2_4"/>
<dbReference type="PANTHER" id="PTHR30483">
    <property type="entry name" value="LEUCINE-SPECIFIC-BINDING PROTEIN"/>
    <property type="match status" value="1"/>
</dbReference>
<name>Q46MV5_CUPPJ</name>
<dbReference type="PANTHER" id="PTHR30483:SF6">
    <property type="entry name" value="PERIPLASMIC BINDING PROTEIN OF ABC TRANSPORTER FOR NATURAL AMINO ACIDS"/>
    <property type="match status" value="1"/>
</dbReference>
<dbReference type="OrthoDB" id="9783240at2"/>
<feature type="domain" description="Leucine-binding protein" evidence="3">
    <location>
        <begin position="29"/>
        <end position="367"/>
    </location>
</feature>
<keyword evidence="4" id="KW-0614">Plasmid</keyword>
<dbReference type="InterPro" id="IPR028081">
    <property type="entry name" value="Leu-bd"/>
</dbReference>
<evidence type="ECO:0000259" key="3">
    <source>
        <dbReference type="Pfam" id="PF13458"/>
    </source>
</evidence>
<dbReference type="CDD" id="cd06332">
    <property type="entry name" value="PBP1_aromatic_compounds-like"/>
    <property type="match status" value="1"/>
</dbReference>
<evidence type="ECO:0000256" key="1">
    <source>
        <dbReference type="ARBA" id="ARBA00010062"/>
    </source>
</evidence>
<reference evidence="4" key="1">
    <citation type="submission" date="2005-08" db="EMBL/GenBank/DDBJ databases">
        <title>Complete sequence of a megaplasmid of Ralstonia eutropha JMP134.</title>
        <authorList>
            <person name="Copeland A."/>
            <person name="Lucas S."/>
            <person name="Lapidus A."/>
            <person name="Barry K."/>
            <person name="Detter J.C."/>
            <person name="Glavina T."/>
            <person name="Hammon N."/>
            <person name="Israni S."/>
            <person name="Pitluck S."/>
            <person name="Goltsman E."/>
            <person name="Martinez M."/>
            <person name="Vergez L."/>
            <person name="Larimer F."/>
            <person name="Land M."/>
            <person name="Lykidis A."/>
            <person name="Richardson P."/>
        </authorList>
    </citation>
    <scope>NUCLEOTIDE SEQUENCE [LARGE SCALE GENOMIC DNA]</scope>
    <source>
        <strain evidence="4">JMP134</strain>
        <plasmid evidence="4">megaplasmid</plasmid>
    </source>
</reference>
<dbReference type="InterPro" id="IPR051010">
    <property type="entry name" value="BCAA_transport"/>
</dbReference>
<dbReference type="EMBL" id="CP000092">
    <property type="protein sequence ID" value="AAZ65520.1"/>
    <property type="molecule type" value="Genomic_DNA"/>
</dbReference>